<dbReference type="EMBL" id="LRVM01000001">
    <property type="protein sequence ID" value="KXL54289.1"/>
    <property type="molecule type" value="Genomic_DNA"/>
</dbReference>
<comment type="caution">
    <text evidence="1">The sequence shown here is derived from an EMBL/GenBank/DDBJ whole genome shotgun (WGS) entry which is preliminary data.</text>
</comment>
<dbReference type="RefSeq" id="WP_066083706.1">
    <property type="nucleotide sequence ID" value="NZ_LRVM01000001.1"/>
</dbReference>
<keyword evidence="3" id="KW-1185">Reference proteome</keyword>
<proteinExistence type="predicted"/>
<name>A0A136WI82_9FIRM</name>
<gene>
    <name evidence="1" type="ORF">CLNEO_02620</name>
    <name evidence="2" type="ORF">CLNEO_03910</name>
</gene>
<protein>
    <submittedName>
        <fullName evidence="1">Uncharacterized protein</fullName>
    </submittedName>
</protein>
<dbReference type="Gene3D" id="3.30.2020.10">
    <property type="entry name" value="NE0471-like N-terminal domain"/>
    <property type="match status" value="2"/>
</dbReference>
<dbReference type="EMBL" id="LRVM01000001">
    <property type="protein sequence ID" value="KXL54164.1"/>
    <property type="molecule type" value="Genomic_DNA"/>
</dbReference>
<evidence type="ECO:0000313" key="3">
    <source>
        <dbReference type="Proteomes" id="UP000070539"/>
    </source>
</evidence>
<evidence type="ECO:0000313" key="2">
    <source>
        <dbReference type="EMBL" id="KXL54289.1"/>
    </source>
</evidence>
<organism evidence="1 3">
    <name type="scientific">Anaerotignum neopropionicum</name>
    <dbReference type="NCBI Taxonomy" id="36847"/>
    <lineage>
        <taxon>Bacteria</taxon>
        <taxon>Bacillati</taxon>
        <taxon>Bacillota</taxon>
        <taxon>Clostridia</taxon>
        <taxon>Lachnospirales</taxon>
        <taxon>Anaerotignaceae</taxon>
        <taxon>Anaerotignum</taxon>
    </lineage>
</organism>
<evidence type="ECO:0000313" key="1">
    <source>
        <dbReference type="EMBL" id="KXL54164.1"/>
    </source>
</evidence>
<sequence>MIVCFQSAVPREDYTLDIIMNNGNRLFLDMSTQLETVQFCPLKDKTIWNSVEVQDTCLRWGGNSTVELSIDRLAGLFKMGVKFGEDAKIDRVTSEKNWLLHLELDNGNRLDMDMSQLLEFSLFAPLLQKGLWKTIKAKEHSLLWQDSNIQLEIPVSTILHYFA</sequence>
<dbReference type="InterPro" id="IPR036782">
    <property type="entry name" value="NE0471-like_N"/>
</dbReference>
<reference evidence="1 3" key="1">
    <citation type="submission" date="2016-01" db="EMBL/GenBank/DDBJ databases">
        <title>Genome sequence of Clostridium neopropionicum X4, DSM-3847.</title>
        <authorList>
            <person name="Poehlein A."/>
            <person name="Beck M.H."/>
            <person name="Bengelsdorf F.R."/>
            <person name="Daniel R."/>
            <person name="Duerre P."/>
        </authorList>
    </citation>
    <scope>NUCLEOTIDE SEQUENCE [LARGE SCALE GENOMIC DNA]</scope>
    <source>
        <strain evidence="1 3">DSM-3847</strain>
    </source>
</reference>
<dbReference type="Proteomes" id="UP000070539">
    <property type="component" value="Unassembled WGS sequence"/>
</dbReference>
<dbReference type="OrthoDB" id="1666234at2"/>
<dbReference type="SUPFAM" id="SSF143880">
    <property type="entry name" value="NE0471 N-terminal domain-like"/>
    <property type="match status" value="2"/>
</dbReference>
<accession>A0A136WI82</accession>
<dbReference type="AlphaFoldDB" id="A0A136WI82"/>